<keyword evidence="1" id="KW-1133">Transmembrane helix</keyword>
<dbReference type="Proteomes" id="UP000577707">
    <property type="component" value="Unassembled WGS sequence"/>
</dbReference>
<accession>A0A7W5A1W6</accession>
<keyword evidence="3" id="KW-1185">Reference proteome</keyword>
<organism evidence="2 3">
    <name type="scientific">Nocardioides albus</name>
    <dbReference type="NCBI Taxonomy" id="1841"/>
    <lineage>
        <taxon>Bacteria</taxon>
        <taxon>Bacillati</taxon>
        <taxon>Actinomycetota</taxon>
        <taxon>Actinomycetes</taxon>
        <taxon>Propionibacteriales</taxon>
        <taxon>Nocardioidaceae</taxon>
        <taxon>Nocardioides</taxon>
    </lineage>
</organism>
<protein>
    <submittedName>
        <fullName evidence="2">Uncharacterized protein</fullName>
    </submittedName>
</protein>
<keyword evidence="1" id="KW-0472">Membrane</keyword>
<evidence type="ECO:0000313" key="2">
    <source>
        <dbReference type="EMBL" id="MBB3088132.1"/>
    </source>
</evidence>
<name>A0A7W5A1W6_9ACTN</name>
<dbReference type="RefSeq" id="WP_183542951.1">
    <property type="nucleotide sequence ID" value="NZ_BMQT01000004.1"/>
</dbReference>
<keyword evidence="1" id="KW-0812">Transmembrane</keyword>
<gene>
    <name evidence="2" type="ORF">FHS12_001065</name>
</gene>
<dbReference type="EMBL" id="JACHXG010000002">
    <property type="protein sequence ID" value="MBB3088132.1"/>
    <property type="molecule type" value="Genomic_DNA"/>
</dbReference>
<proteinExistence type="predicted"/>
<evidence type="ECO:0000313" key="3">
    <source>
        <dbReference type="Proteomes" id="UP000577707"/>
    </source>
</evidence>
<sequence>MNTIEDLRTTLASRADQTGAPVVARTRAVRVRIRHVSMRRRVAAVAAVAVAVAAVGLAVLMPDAERVPVAGLPEEVKALHFTYELADTEALEIGAGQEQIEVPTPGGDGNWGVVVRGNGLETGAATVFINGEPVLRIKGDERSALYPIPFRAGGHVTVKVDDAAGGGEVSLGIYERTGAVAGDAVSYAGKLFPATYGGARLIGGEFGDPDDTVVRYWFRATGRPVTVAPVCMDPTGTFEVRYQLDGEDVGSGDCSEESLDLRTPELAISNLWQPGELSPGRHAVTLVATRRDGSTRPPEDVGVLMGIAVYEEGEQVDLGAMDIDEVTEHNGRRWQVDRVMPISKSRAFSTEVATGDRPALIGFQACGRTVTAYARSQGSSRRTDGSISTDSAGGCGYTVGDELLAYDTYDVALETSKDDLAAGDDDETFDGALVVYRPVD</sequence>
<feature type="transmembrane region" description="Helical" evidence="1">
    <location>
        <begin position="42"/>
        <end position="61"/>
    </location>
</feature>
<comment type="caution">
    <text evidence="2">The sequence shown here is derived from an EMBL/GenBank/DDBJ whole genome shotgun (WGS) entry which is preliminary data.</text>
</comment>
<reference evidence="2 3" key="1">
    <citation type="submission" date="2020-08" db="EMBL/GenBank/DDBJ databases">
        <title>Genomic Encyclopedia of Type Strains, Phase III (KMG-III): the genomes of soil and plant-associated and newly described type strains.</title>
        <authorList>
            <person name="Whitman W."/>
        </authorList>
    </citation>
    <scope>NUCLEOTIDE SEQUENCE [LARGE SCALE GENOMIC DNA]</scope>
    <source>
        <strain evidence="2 3">CECT 3302</strain>
    </source>
</reference>
<evidence type="ECO:0000256" key="1">
    <source>
        <dbReference type="SAM" id="Phobius"/>
    </source>
</evidence>
<dbReference type="AlphaFoldDB" id="A0A7W5A1W6"/>